<accession>A0AAW8B446</accession>
<dbReference type="Proteomes" id="UP001178354">
    <property type="component" value="Unassembled WGS sequence"/>
</dbReference>
<feature type="transmembrane region" description="Helical" evidence="9">
    <location>
        <begin position="25"/>
        <end position="46"/>
    </location>
</feature>
<comment type="similarity">
    <text evidence="8 9">Belongs to the TRAP transporter small permease family.</text>
</comment>
<evidence type="ECO:0000256" key="6">
    <source>
        <dbReference type="ARBA" id="ARBA00022989"/>
    </source>
</evidence>
<organism evidence="11 12">
    <name type="scientific">Porticoccus litoralis</name>
    <dbReference type="NCBI Taxonomy" id="434086"/>
    <lineage>
        <taxon>Bacteria</taxon>
        <taxon>Pseudomonadati</taxon>
        <taxon>Pseudomonadota</taxon>
        <taxon>Gammaproteobacteria</taxon>
        <taxon>Cellvibrionales</taxon>
        <taxon>Porticoccaceae</taxon>
        <taxon>Porticoccus</taxon>
    </lineage>
</organism>
<feature type="transmembrane region" description="Helical" evidence="9">
    <location>
        <begin position="136"/>
        <end position="156"/>
    </location>
</feature>
<keyword evidence="3" id="KW-1003">Cell membrane</keyword>
<comment type="caution">
    <text evidence="11">The sequence shown here is derived from an EMBL/GenBank/DDBJ whole genome shotgun (WGS) entry which is preliminary data.</text>
</comment>
<sequence length="185" mass="20719">MSKPIRLLESMARGIDCFTEKTGQLIAWLTLIMMVFTCVIVVMRYFLETGSIALQESVTYLHSLLFLLGAAYTLKRGGHVRVDILYQRFSARTQALVDALGTLLFLIPVSLLILIFCWDYVASSWAIGEVSKEARGLPWVYLLKTLLLIMPVTLLLQGIAEFIKNLLFFCGIGGDHTGTQHEGMI</sequence>
<evidence type="ECO:0000256" key="7">
    <source>
        <dbReference type="ARBA" id="ARBA00023136"/>
    </source>
</evidence>
<feature type="transmembrane region" description="Helical" evidence="9">
    <location>
        <begin position="58"/>
        <end position="74"/>
    </location>
</feature>
<evidence type="ECO:0000313" key="11">
    <source>
        <dbReference type="EMBL" id="MDP1520735.1"/>
    </source>
</evidence>
<keyword evidence="6 9" id="KW-1133">Transmembrane helix</keyword>
<protein>
    <recommendedName>
        <fullName evidence="9">TRAP transporter small permease protein</fullName>
    </recommendedName>
</protein>
<dbReference type="Pfam" id="PF04290">
    <property type="entry name" value="DctQ"/>
    <property type="match status" value="1"/>
</dbReference>
<dbReference type="RefSeq" id="WP_305170308.1">
    <property type="nucleotide sequence ID" value="NZ_JAUUUU010000003.1"/>
</dbReference>
<evidence type="ECO:0000256" key="1">
    <source>
        <dbReference type="ARBA" id="ARBA00004429"/>
    </source>
</evidence>
<evidence type="ECO:0000256" key="8">
    <source>
        <dbReference type="ARBA" id="ARBA00038436"/>
    </source>
</evidence>
<dbReference type="GO" id="GO:0022857">
    <property type="term" value="F:transmembrane transporter activity"/>
    <property type="evidence" value="ECO:0007669"/>
    <property type="project" value="UniProtKB-UniRule"/>
</dbReference>
<reference evidence="11" key="2">
    <citation type="submission" date="2023-08" db="EMBL/GenBank/DDBJ databases">
        <authorList>
            <person name="Luo J."/>
        </authorList>
    </citation>
    <scope>NUCLEOTIDE SEQUENCE</scope>
    <source>
        <strain evidence="11">DSM 25064</strain>
    </source>
</reference>
<evidence type="ECO:0000256" key="5">
    <source>
        <dbReference type="ARBA" id="ARBA00022692"/>
    </source>
</evidence>
<dbReference type="EMBL" id="JAUUUU010000003">
    <property type="protein sequence ID" value="MDP1520735.1"/>
    <property type="molecule type" value="Genomic_DNA"/>
</dbReference>
<dbReference type="PANTHER" id="PTHR35011">
    <property type="entry name" value="2,3-DIKETO-L-GULONATE TRAP TRANSPORTER SMALL PERMEASE PROTEIN YIAM"/>
    <property type="match status" value="1"/>
</dbReference>
<keyword evidence="4 9" id="KW-0997">Cell inner membrane</keyword>
<dbReference type="GO" id="GO:0005886">
    <property type="term" value="C:plasma membrane"/>
    <property type="evidence" value="ECO:0007669"/>
    <property type="project" value="UniProtKB-SubCell"/>
</dbReference>
<keyword evidence="5 9" id="KW-0812">Transmembrane</keyword>
<evidence type="ECO:0000256" key="2">
    <source>
        <dbReference type="ARBA" id="ARBA00022448"/>
    </source>
</evidence>
<proteinExistence type="inferred from homology"/>
<dbReference type="InterPro" id="IPR007387">
    <property type="entry name" value="TRAP_DctQ"/>
</dbReference>
<evidence type="ECO:0000259" key="10">
    <source>
        <dbReference type="Pfam" id="PF04290"/>
    </source>
</evidence>
<dbReference type="AlphaFoldDB" id="A0AAW8B446"/>
<keyword evidence="7 9" id="KW-0472">Membrane</keyword>
<feature type="domain" description="Tripartite ATP-independent periplasmic transporters DctQ component" evidence="10">
    <location>
        <begin position="33"/>
        <end position="165"/>
    </location>
</feature>
<keyword evidence="2 9" id="KW-0813">Transport</keyword>
<reference evidence="11" key="1">
    <citation type="journal article" date="2010" name="Int. J. Syst. Evol. Microbiol.">
        <title>Porticoccus litoralis gen. nov., sp. nov., a gammaproteobacterium isolated from the Yellow Sea.</title>
        <authorList>
            <person name="Oh H.M."/>
            <person name="Kim H."/>
            <person name="Kim K.M."/>
            <person name="Min G.S."/>
            <person name="Cho J.C."/>
        </authorList>
    </citation>
    <scope>NUCLEOTIDE SEQUENCE</scope>
    <source>
        <strain evidence="11">DSM 25064</strain>
    </source>
</reference>
<name>A0AAW8B446_9GAMM</name>
<dbReference type="PANTHER" id="PTHR35011:SF4">
    <property type="entry name" value="SLL1102 PROTEIN"/>
    <property type="match status" value="1"/>
</dbReference>
<evidence type="ECO:0000256" key="9">
    <source>
        <dbReference type="RuleBase" id="RU369079"/>
    </source>
</evidence>
<evidence type="ECO:0000313" key="12">
    <source>
        <dbReference type="Proteomes" id="UP001178354"/>
    </source>
</evidence>
<gene>
    <name evidence="11" type="ORF">Q8A57_07140</name>
</gene>
<comment type="subunit">
    <text evidence="9">The complex comprises the extracytoplasmic solute receptor protein and the two transmembrane proteins.</text>
</comment>
<evidence type="ECO:0000256" key="3">
    <source>
        <dbReference type="ARBA" id="ARBA00022475"/>
    </source>
</evidence>
<dbReference type="InterPro" id="IPR055348">
    <property type="entry name" value="DctQ"/>
</dbReference>
<evidence type="ECO:0000256" key="4">
    <source>
        <dbReference type="ARBA" id="ARBA00022519"/>
    </source>
</evidence>
<comment type="subcellular location">
    <subcellularLocation>
        <location evidence="1 9">Cell inner membrane</location>
        <topology evidence="1 9">Multi-pass membrane protein</topology>
    </subcellularLocation>
</comment>
<keyword evidence="12" id="KW-1185">Reference proteome</keyword>
<comment type="function">
    <text evidence="9">Part of the tripartite ATP-independent periplasmic (TRAP) transport system.</text>
</comment>
<feature type="transmembrane region" description="Helical" evidence="9">
    <location>
        <begin position="95"/>
        <end position="116"/>
    </location>
</feature>